<dbReference type="PANTHER" id="PTHR30160">
    <property type="entry name" value="TETRAACYLDISACCHARIDE 4'-KINASE-RELATED"/>
    <property type="match status" value="1"/>
</dbReference>
<name>A0A562QU09_9BRAD</name>
<dbReference type="RefSeq" id="WP_244636041.1">
    <property type="nucleotide sequence ID" value="NZ_VLLA01000035.1"/>
</dbReference>
<dbReference type="Proteomes" id="UP000316291">
    <property type="component" value="Unassembled WGS sequence"/>
</dbReference>
<dbReference type="AlphaFoldDB" id="A0A562QU09"/>
<keyword evidence="4" id="KW-1185">Reference proteome</keyword>
<protein>
    <submittedName>
        <fullName evidence="3">ADP-heptose:LPS heptosyltransferase</fullName>
    </submittedName>
</protein>
<dbReference type="GO" id="GO:0005829">
    <property type="term" value="C:cytosol"/>
    <property type="evidence" value="ECO:0007669"/>
    <property type="project" value="TreeGrafter"/>
</dbReference>
<dbReference type="EMBL" id="VLLA01000035">
    <property type="protein sequence ID" value="TWI60262.1"/>
    <property type="molecule type" value="Genomic_DNA"/>
</dbReference>
<evidence type="ECO:0000313" key="3">
    <source>
        <dbReference type="EMBL" id="TWI60262.1"/>
    </source>
</evidence>
<reference evidence="3 4" key="1">
    <citation type="journal article" date="2015" name="Stand. Genomic Sci.">
        <title>Genomic Encyclopedia of Bacterial and Archaeal Type Strains, Phase III: the genomes of soil and plant-associated and newly described type strains.</title>
        <authorList>
            <person name="Whitman W.B."/>
            <person name="Woyke T."/>
            <person name="Klenk H.P."/>
            <person name="Zhou Y."/>
            <person name="Lilburn T.G."/>
            <person name="Beck B.J."/>
            <person name="De Vos P."/>
            <person name="Vandamme P."/>
            <person name="Eisen J.A."/>
            <person name="Garrity G."/>
            <person name="Hugenholtz P."/>
            <person name="Kyrpides N.C."/>
        </authorList>
    </citation>
    <scope>NUCLEOTIDE SEQUENCE [LARGE SCALE GENOMIC DNA]</scope>
    <source>
        <strain evidence="3 4">CGMCC 1.10948</strain>
    </source>
</reference>
<keyword evidence="1" id="KW-0328">Glycosyltransferase</keyword>
<dbReference type="Gene3D" id="3.40.50.2000">
    <property type="entry name" value="Glycogen Phosphorylase B"/>
    <property type="match status" value="1"/>
</dbReference>
<dbReference type="GO" id="GO:0009244">
    <property type="term" value="P:lipopolysaccharide core region biosynthetic process"/>
    <property type="evidence" value="ECO:0007669"/>
    <property type="project" value="TreeGrafter"/>
</dbReference>
<keyword evidence="2 3" id="KW-0808">Transferase</keyword>
<accession>A0A562QU09</accession>
<dbReference type="GO" id="GO:0008713">
    <property type="term" value="F:ADP-heptose-lipopolysaccharide heptosyltransferase activity"/>
    <property type="evidence" value="ECO:0007669"/>
    <property type="project" value="TreeGrafter"/>
</dbReference>
<gene>
    <name evidence="3" type="ORF">IQ16_07760</name>
</gene>
<evidence type="ECO:0000256" key="1">
    <source>
        <dbReference type="ARBA" id="ARBA00022676"/>
    </source>
</evidence>
<comment type="caution">
    <text evidence="3">The sequence shown here is derived from an EMBL/GenBank/DDBJ whole genome shotgun (WGS) entry which is preliminary data.</text>
</comment>
<dbReference type="InterPro" id="IPR002201">
    <property type="entry name" value="Glyco_trans_9"/>
</dbReference>
<dbReference type="SUPFAM" id="SSF53756">
    <property type="entry name" value="UDP-Glycosyltransferase/glycogen phosphorylase"/>
    <property type="match status" value="1"/>
</dbReference>
<organism evidence="3 4">
    <name type="scientific">Bradyrhizobium huanghuaihaiense</name>
    <dbReference type="NCBI Taxonomy" id="990078"/>
    <lineage>
        <taxon>Bacteria</taxon>
        <taxon>Pseudomonadati</taxon>
        <taxon>Pseudomonadota</taxon>
        <taxon>Alphaproteobacteria</taxon>
        <taxon>Hyphomicrobiales</taxon>
        <taxon>Nitrobacteraceae</taxon>
        <taxon>Bradyrhizobium</taxon>
    </lineage>
</organism>
<proteinExistence type="predicted"/>
<dbReference type="Pfam" id="PF01075">
    <property type="entry name" value="Glyco_transf_9"/>
    <property type="match status" value="1"/>
</dbReference>
<evidence type="ECO:0000256" key="2">
    <source>
        <dbReference type="ARBA" id="ARBA00022679"/>
    </source>
</evidence>
<sequence>MGWRRDSRKPVIFFSSGIGDGVLALPALRALCYGFEGRAYVVLKNGPDKFLFEGLNARKLLFLDMWQSASGLGAEFQTEATTKLLSGCDLFLSFVEWRSASLDNLIFNSMSQSLPNHSAEENLLDSLDIQQHSFDLIFEVVKRIFPELDLNQFSEPLTFSHEVVGAGLEILGTLYGRTLIGFHPESSLPGKSCSDSVVKDVIEAILKLDSNVVLCLFGLAERYTELEHLSNRLLVFNRVPLKLAAYLVSQMSLFIGVDSCFLHVADISRVPGIGLFGPTSPDLFGFRFARNIHFRNGLNDTTGDTIACAVRSLWDQDLPNFTK</sequence>
<evidence type="ECO:0000313" key="4">
    <source>
        <dbReference type="Proteomes" id="UP000316291"/>
    </source>
</evidence>
<dbReference type="InterPro" id="IPR051199">
    <property type="entry name" value="LPS_LOS_Heptosyltrfase"/>
</dbReference>